<protein>
    <submittedName>
        <fullName evidence="3">DUF1707 domain-containing protein</fullName>
    </submittedName>
</protein>
<keyword evidence="1" id="KW-0472">Membrane</keyword>
<dbReference type="InterPro" id="IPR012551">
    <property type="entry name" value="DUF1707_SHOCT-like"/>
</dbReference>
<proteinExistence type="predicted"/>
<dbReference type="RefSeq" id="WP_112259335.1">
    <property type="nucleotide sequence ID" value="NZ_QMIG01000019.1"/>
</dbReference>
<evidence type="ECO:0000259" key="2">
    <source>
        <dbReference type="Pfam" id="PF08044"/>
    </source>
</evidence>
<evidence type="ECO:0000313" key="3">
    <source>
        <dbReference type="EMBL" id="RAW11565.1"/>
    </source>
</evidence>
<gene>
    <name evidence="3" type="ORF">DPM12_15910</name>
</gene>
<comment type="caution">
    <text evidence="3">The sequence shown here is derived from an EMBL/GenBank/DDBJ whole genome shotgun (WGS) entry which is preliminary data.</text>
</comment>
<evidence type="ECO:0000256" key="1">
    <source>
        <dbReference type="SAM" id="Phobius"/>
    </source>
</evidence>
<name>A0A329QGK7_9ACTN</name>
<dbReference type="PANTHER" id="PTHR40763">
    <property type="entry name" value="MEMBRANE PROTEIN-RELATED"/>
    <property type="match status" value="1"/>
</dbReference>
<keyword evidence="4" id="KW-1185">Reference proteome</keyword>
<feature type="transmembrane region" description="Helical" evidence="1">
    <location>
        <begin position="94"/>
        <end position="117"/>
    </location>
</feature>
<reference evidence="3 4" key="1">
    <citation type="submission" date="2018-06" db="EMBL/GenBank/DDBJ databases">
        <title>Phytoactinopolyspora halophila sp. nov., a novel halophilic actinomycete isolated from a saline soil in China.</title>
        <authorList>
            <person name="Tang S.-K."/>
        </authorList>
    </citation>
    <scope>NUCLEOTIDE SEQUENCE [LARGE SCALE GENOMIC DNA]</scope>
    <source>
        <strain evidence="3 4">YIM 96934</strain>
    </source>
</reference>
<dbReference type="OrthoDB" id="3748531at2"/>
<organism evidence="3 4">
    <name type="scientific">Phytoactinopolyspora halophila</name>
    <dbReference type="NCBI Taxonomy" id="1981511"/>
    <lineage>
        <taxon>Bacteria</taxon>
        <taxon>Bacillati</taxon>
        <taxon>Actinomycetota</taxon>
        <taxon>Actinomycetes</taxon>
        <taxon>Jiangellales</taxon>
        <taxon>Jiangellaceae</taxon>
        <taxon>Phytoactinopolyspora</taxon>
    </lineage>
</organism>
<keyword evidence="1" id="KW-0812">Transmembrane</keyword>
<evidence type="ECO:0000313" key="4">
    <source>
        <dbReference type="Proteomes" id="UP000250462"/>
    </source>
</evidence>
<feature type="transmembrane region" description="Helical" evidence="1">
    <location>
        <begin position="129"/>
        <end position="148"/>
    </location>
</feature>
<dbReference type="Pfam" id="PF08044">
    <property type="entry name" value="DUF1707"/>
    <property type="match status" value="1"/>
</dbReference>
<dbReference type="AlphaFoldDB" id="A0A329QGK7"/>
<sequence>MASRSDMRAGDEDRERATEILQEAHGDGRLSHDELMERLESAYTARTFHDLDRVIDDLPIPRRAGGQLADQIMQRPRSAPAPARRLTARRVARVFLNVNWWVYGTTVALSVVIWLLVLVVSSYGVQHLWPLWVAGPWGVVLGAGELAYRRRWPGGGPRPGVD</sequence>
<keyword evidence="1" id="KW-1133">Transmembrane helix</keyword>
<dbReference type="Proteomes" id="UP000250462">
    <property type="component" value="Unassembled WGS sequence"/>
</dbReference>
<feature type="domain" description="DUF1707" evidence="2">
    <location>
        <begin position="7"/>
        <end position="59"/>
    </location>
</feature>
<dbReference type="EMBL" id="QMIG01000019">
    <property type="protein sequence ID" value="RAW11565.1"/>
    <property type="molecule type" value="Genomic_DNA"/>
</dbReference>
<dbReference type="PANTHER" id="PTHR40763:SF4">
    <property type="entry name" value="DUF1707 DOMAIN-CONTAINING PROTEIN"/>
    <property type="match status" value="1"/>
</dbReference>
<accession>A0A329QGK7</accession>